<protein>
    <submittedName>
        <fullName evidence="1">Uncharacterized protein</fullName>
    </submittedName>
</protein>
<gene>
    <name evidence="1" type="ORF">SEA_CUKE_94</name>
</gene>
<dbReference type="EMBL" id="MG757156">
    <property type="protein sequence ID" value="AVD99710.1"/>
    <property type="molecule type" value="Genomic_DNA"/>
</dbReference>
<reference evidence="2" key="1">
    <citation type="submission" date="2018-01" db="EMBL/GenBank/DDBJ databases">
        <authorList>
            <person name="Gaut B.S."/>
            <person name="Morton B.R."/>
            <person name="Clegg M.T."/>
            <person name="Duvall M.R."/>
        </authorList>
    </citation>
    <scope>NUCLEOTIDE SEQUENCE [LARGE SCALE GENOMIC DNA]</scope>
</reference>
<keyword evidence="2" id="KW-1185">Reference proteome</keyword>
<proteinExistence type="predicted"/>
<dbReference type="Proteomes" id="UP000240246">
    <property type="component" value="Segment"/>
</dbReference>
<sequence>MSTNNHEEIVTRISLGGNDFELAETPKGLLIPRINGMDLTTRETKELKEALEYVIPD</sequence>
<accession>A0A2L1IWX2</accession>
<evidence type="ECO:0000313" key="2">
    <source>
        <dbReference type="Proteomes" id="UP000240246"/>
    </source>
</evidence>
<organism evidence="1 2">
    <name type="scientific">Mycobacterium phage Cuke</name>
    <dbReference type="NCBI Taxonomy" id="2079417"/>
    <lineage>
        <taxon>Viruses</taxon>
        <taxon>Duplodnaviria</taxon>
        <taxon>Heunggongvirae</taxon>
        <taxon>Uroviricota</taxon>
        <taxon>Caudoviricetes</taxon>
        <taxon>Cukevirus</taxon>
        <taxon>Cukevirus cuke</taxon>
    </lineage>
</organism>
<name>A0A2L1IWX2_9CAUD</name>
<evidence type="ECO:0000313" key="1">
    <source>
        <dbReference type="EMBL" id="AVD99710.1"/>
    </source>
</evidence>